<dbReference type="Pfam" id="PF08224">
    <property type="entry name" value="DUF1719"/>
    <property type="match status" value="1"/>
</dbReference>
<dbReference type="Gramene" id="OGLUM07G09360.1">
    <property type="protein sequence ID" value="OGLUM07G09360.1"/>
    <property type="gene ID" value="OGLUM07G09360"/>
</dbReference>
<name>A0A0E0AI60_9ORYZ</name>
<dbReference type="PANTHER" id="PTHR33377:SF4">
    <property type="entry name" value="OS07G0285800 PROTEIN"/>
    <property type="match status" value="1"/>
</dbReference>
<feature type="compositionally biased region" description="Basic and acidic residues" evidence="1">
    <location>
        <begin position="445"/>
        <end position="455"/>
    </location>
</feature>
<dbReference type="SMART" id="SM01157">
    <property type="entry name" value="DUF1719"/>
    <property type="match status" value="1"/>
</dbReference>
<dbReference type="eggNOG" id="ENOG502R3ZP">
    <property type="taxonomic scope" value="Eukaryota"/>
</dbReference>
<feature type="region of interest" description="Disordered" evidence="1">
    <location>
        <begin position="434"/>
        <end position="455"/>
    </location>
</feature>
<evidence type="ECO:0000313" key="2">
    <source>
        <dbReference type="EnsemblPlants" id="OGLUM07G09360.1"/>
    </source>
</evidence>
<dbReference type="HOGENOM" id="CLU_022287_1_1_1"/>
<organism evidence="2">
    <name type="scientific">Oryza glumipatula</name>
    <dbReference type="NCBI Taxonomy" id="40148"/>
    <lineage>
        <taxon>Eukaryota</taxon>
        <taxon>Viridiplantae</taxon>
        <taxon>Streptophyta</taxon>
        <taxon>Embryophyta</taxon>
        <taxon>Tracheophyta</taxon>
        <taxon>Spermatophyta</taxon>
        <taxon>Magnoliopsida</taxon>
        <taxon>Liliopsida</taxon>
        <taxon>Poales</taxon>
        <taxon>Poaceae</taxon>
        <taxon>BOP clade</taxon>
        <taxon>Oryzoideae</taxon>
        <taxon>Oryzeae</taxon>
        <taxon>Oryzinae</taxon>
        <taxon>Oryza</taxon>
    </lineage>
</organism>
<sequence length="455" mass="51332">MAEAVASAVVQETVSGVFSYLSSNRTEKASKRHNMERLEISHSELDLALERSSKLPITDASLLRQRKINKRAYDKCGDVLHRCKLQILEGEDSHMVKEGFTKRIFRAVKSSISSLIGMDKDEASYSDDAVRRFEWFADKAGKFVRDVETGCSLAHYRFFSPLIKHLLEGKRLCYELVQRSQTLRLEIDPVRSEERGVEAEIRLCNDNVTMLTRSFNLRLILRLSESTDIVGIIISCLQSFGPHFKSLVENAKNTVAELPTQDVLNSSARISFALPSDALYEGSATTYRPDPLCCRTHGHGVGSLELSYRFPEQVSNVHFNGYVVASDCNYRLANSTNEVIDRNIMRDWPPLQLTIAFAPHQPHHEDVQGSYEIIGGNNERIDTSMHQMEEMVVSKAIGCFNSQPEVATYSIFSWSVHGCAYFAVQKSIVPVALPLSPRPTNSTPRPEEFSREEPY</sequence>
<dbReference type="AlphaFoldDB" id="A0A0E0AI60"/>
<proteinExistence type="predicted"/>
<reference evidence="2" key="1">
    <citation type="submission" date="2015-04" db="UniProtKB">
        <authorList>
            <consortium name="EnsemblPlants"/>
        </authorList>
    </citation>
    <scope>IDENTIFICATION</scope>
</reference>
<protein>
    <submittedName>
        <fullName evidence="2">Uncharacterized protein</fullName>
    </submittedName>
</protein>
<reference evidence="2" key="2">
    <citation type="submission" date="2018-05" db="EMBL/GenBank/DDBJ databases">
        <title>OgluRS3 (Oryza glumaepatula Reference Sequence Version 3).</title>
        <authorList>
            <person name="Zhang J."/>
            <person name="Kudrna D."/>
            <person name="Lee S."/>
            <person name="Talag J."/>
            <person name="Welchert J."/>
            <person name="Wing R.A."/>
        </authorList>
    </citation>
    <scope>NUCLEOTIDE SEQUENCE [LARGE SCALE GENOMIC DNA]</scope>
</reference>
<evidence type="ECO:0000313" key="3">
    <source>
        <dbReference type="Proteomes" id="UP000026961"/>
    </source>
</evidence>
<dbReference type="PANTHER" id="PTHR33377">
    <property type="entry name" value="OS10G0134700 PROTEIN-RELATED"/>
    <property type="match status" value="1"/>
</dbReference>
<dbReference type="Proteomes" id="UP000026961">
    <property type="component" value="Chromosome 7"/>
</dbReference>
<accession>A0A0E0AI60</accession>
<dbReference type="InterPro" id="IPR013181">
    <property type="entry name" value="DUF1719"/>
</dbReference>
<dbReference type="EnsemblPlants" id="OGLUM07G09360.1">
    <property type="protein sequence ID" value="OGLUM07G09360.1"/>
    <property type="gene ID" value="OGLUM07G09360"/>
</dbReference>
<keyword evidence="3" id="KW-1185">Reference proteome</keyword>
<evidence type="ECO:0000256" key="1">
    <source>
        <dbReference type="SAM" id="MobiDB-lite"/>
    </source>
</evidence>